<dbReference type="EMBL" id="SMBJ01000002">
    <property type="protein sequence ID" value="TCU29159.1"/>
    <property type="molecule type" value="Genomic_DNA"/>
</dbReference>
<dbReference type="AlphaFoldDB" id="A0A4R3R5Q1"/>
<dbReference type="GO" id="GO:0043565">
    <property type="term" value="F:sequence-specific DNA binding"/>
    <property type="evidence" value="ECO:0007669"/>
    <property type="project" value="InterPro"/>
</dbReference>
<evidence type="ECO:0000313" key="6">
    <source>
        <dbReference type="EMBL" id="TCU37801.1"/>
    </source>
</evidence>
<dbReference type="PROSITE" id="PS50956">
    <property type="entry name" value="HTH_ASNC_2"/>
    <property type="match status" value="1"/>
</dbReference>
<keyword evidence="3" id="KW-0804">Transcription</keyword>
<dbReference type="EMBL" id="SMBK01000005">
    <property type="protein sequence ID" value="TCU37801.1"/>
    <property type="molecule type" value="Genomic_DNA"/>
</dbReference>
<dbReference type="InterPro" id="IPR036390">
    <property type="entry name" value="WH_DNA-bd_sf"/>
</dbReference>
<dbReference type="SMART" id="SM00344">
    <property type="entry name" value="HTH_ASNC"/>
    <property type="match status" value="1"/>
</dbReference>
<dbReference type="CDD" id="cd00090">
    <property type="entry name" value="HTH_ARSR"/>
    <property type="match status" value="1"/>
</dbReference>
<dbReference type="PANTHER" id="PTHR30154">
    <property type="entry name" value="LEUCINE-RESPONSIVE REGULATORY PROTEIN"/>
    <property type="match status" value="1"/>
</dbReference>
<dbReference type="Pfam" id="PF01037">
    <property type="entry name" value="AsnC_trans_reg"/>
    <property type="match status" value="1"/>
</dbReference>
<feature type="domain" description="HTH asnC-type" evidence="4">
    <location>
        <begin position="35"/>
        <end position="96"/>
    </location>
</feature>
<dbReference type="Pfam" id="PF13412">
    <property type="entry name" value="HTH_24"/>
    <property type="match status" value="1"/>
</dbReference>
<dbReference type="Proteomes" id="UP000295547">
    <property type="component" value="Unassembled WGS sequence"/>
</dbReference>
<dbReference type="SUPFAM" id="SSF46785">
    <property type="entry name" value="Winged helix' DNA-binding domain"/>
    <property type="match status" value="1"/>
</dbReference>
<keyword evidence="2" id="KW-0238">DNA-binding</keyword>
<dbReference type="GO" id="GO:0006355">
    <property type="term" value="P:regulation of DNA-templated transcription"/>
    <property type="evidence" value="ECO:0007669"/>
    <property type="project" value="UniProtKB-ARBA"/>
</dbReference>
<organism evidence="5 8">
    <name type="scientific">Rhizobium azibense</name>
    <dbReference type="NCBI Taxonomy" id="1136135"/>
    <lineage>
        <taxon>Bacteria</taxon>
        <taxon>Pseudomonadati</taxon>
        <taxon>Pseudomonadota</taxon>
        <taxon>Alphaproteobacteria</taxon>
        <taxon>Hyphomicrobiales</taxon>
        <taxon>Rhizobiaceae</taxon>
        <taxon>Rhizobium/Agrobacterium group</taxon>
        <taxon>Rhizobium</taxon>
    </lineage>
</organism>
<evidence type="ECO:0000259" key="4">
    <source>
        <dbReference type="PROSITE" id="PS50956"/>
    </source>
</evidence>
<dbReference type="InterPro" id="IPR011991">
    <property type="entry name" value="ArsR-like_HTH"/>
</dbReference>
<proteinExistence type="predicted"/>
<evidence type="ECO:0000256" key="3">
    <source>
        <dbReference type="ARBA" id="ARBA00023163"/>
    </source>
</evidence>
<evidence type="ECO:0000313" key="8">
    <source>
        <dbReference type="Proteomes" id="UP000295547"/>
    </source>
</evidence>
<dbReference type="PANTHER" id="PTHR30154:SF46">
    <property type="entry name" value="TRANSCRIPTIONAL REGULATORY PROTEIN"/>
    <property type="match status" value="1"/>
</dbReference>
<dbReference type="GO" id="GO:0043200">
    <property type="term" value="P:response to amino acid"/>
    <property type="evidence" value="ECO:0007669"/>
    <property type="project" value="TreeGrafter"/>
</dbReference>
<dbReference type="InterPro" id="IPR019887">
    <property type="entry name" value="Tscrpt_reg_AsnC/Lrp_C"/>
</dbReference>
<dbReference type="InterPro" id="IPR036388">
    <property type="entry name" value="WH-like_DNA-bd_sf"/>
</dbReference>
<evidence type="ECO:0000256" key="2">
    <source>
        <dbReference type="ARBA" id="ARBA00023125"/>
    </source>
</evidence>
<evidence type="ECO:0000313" key="7">
    <source>
        <dbReference type="Proteomes" id="UP000295507"/>
    </source>
</evidence>
<dbReference type="Proteomes" id="UP000295507">
    <property type="component" value="Unassembled WGS sequence"/>
</dbReference>
<keyword evidence="1" id="KW-0805">Transcription regulation</keyword>
<keyword evidence="8" id="KW-1185">Reference proteome</keyword>
<dbReference type="InterPro" id="IPR019888">
    <property type="entry name" value="Tscrpt_reg_AsnC-like"/>
</dbReference>
<sequence>MTGFSRIVLAFMRRFGKSIHVSCIKTGERAQMEQIDRYDLKILAQLQGDGRLTNNELSELIALSPSQCSRRRARLEAEGFIHGYRAVLDRGRLGLDLMVVIAVTLATHNRDNAKRFAALIADLPEVLECYALTGEMDYHLKVVTPDLAGLSRFVNDVLLPHDSVQHVKTSIVLATLKDFQGLPVHQRSRP</sequence>
<dbReference type="Gene3D" id="1.10.10.10">
    <property type="entry name" value="Winged helix-like DNA-binding domain superfamily/Winged helix DNA-binding domain"/>
    <property type="match status" value="1"/>
</dbReference>
<comment type="caution">
    <text evidence="5">The sequence shown here is derived from an EMBL/GenBank/DDBJ whole genome shotgun (WGS) entry which is preliminary data.</text>
</comment>
<reference evidence="7 8" key="1">
    <citation type="submission" date="2019-03" db="EMBL/GenBank/DDBJ databases">
        <title>Genomic Encyclopedia of Type Strains, Phase IV (KMG-V): Genome sequencing to study the core and pangenomes of soil and plant-associated prokaryotes.</title>
        <authorList>
            <person name="Whitman W."/>
        </authorList>
    </citation>
    <scope>NUCLEOTIDE SEQUENCE [LARGE SCALE GENOMIC DNA]</scope>
    <source>
        <strain evidence="5 8">Gr42</strain>
        <strain evidence="6 7">IE4868</strain>
    </source>
</reference>
<dbReference type="GO" id="GO:0005829">
    <property type="term" value="C:cytosol"/>
    <property type="evidence" value="ECO:0007669"/>
    <property type="project" value="TreeGrafter"/>
</dbReference>
<accession>A0A4R3R5Q1</accession>
<gene>
    <name evidence="6" type="ORF">EV129_105117</name>
    <name evidence="5" type="ORF">EV130_102339</name>
</gene>
<name>A0A4R3R5Q1_9HYPH</name>
<dbReference type="SUPFAM" id="SSF54909">
    <property type="entry name" value="Dimeric alpha+beta barrel"/>
    <property type="match status" value="1"/>
</dbReference>
<evidence type="ECO:0000256" key="1">
    <source>
        <dbReference type="ARBA" id="ARBA00023015"/>
    </source>
</evidence>
<dbReference type="InterPro" id="IPR000485">
    <property type="entry name" value="AsnC-type_HTH_dom"/>
</dbReference>
<protein>
    <submittedName>
        <fullName evidence="5">AsnC family transcriptional regulator</fullName>
    </submittedName>
</protein>
<dbReference type="PRINTS" id="PR00033">
    <property type="entry name" value="HTHASNC"/>
</dbReference>
<dbReference type="InterPro" id="IPR011008">
    <property type="entry name" value="Dimeric_a/b-barrel"/>
</dbReference>
<evidence type="ECO:0000313" key="5">
    <source>
        <dbReference type="EMBL" id="TCU29159.1"/>
    </source>
</evidence>
<dbReference type="Gene3D" id="3.30.70.920">
    <property type="match status" value="1"/>
</dbReference>